<dbReference type="PANTHER" id="PTHR23112">
    <property type="entry name" value="G PROTEIN-COUPLED RECEPTOR 157-RELATED"/>
    <property type="match status" value="1"/>
</dbReference>
<accession>A0ABQ8UNV7</accession>
<sequence>MATDPIMLYVLRALGIGVGLIGTFFFPPLTYLAYRKDRYLSSLLLFMSSVGNAVLLILHAPVEVWGIGFCYIQGILIQAAMVWTLTYWCWYFLVIGLLALGKLKQDGLSTKARERWVHIGIGIGTAAMTAIPAAGYGYSQPAGTPVVGEWCWVHGGWTIVFYLPFLAAVVGLFVIYGMVVRKYKRLQKAAEEELSVASTARAATLAAPLGAAPAVQVILPSRKELIMVRDIKETMSLYLLAFMISWLPGFVNRSIELGGVVVDFFLGFQTICLLVHQIWCLVAYGRLRNIQKPGLTTGTVEERTNLIPTTPEAPPPPEPEPEGVEPFPPPVPLPIATPADVDEREEQFASEIHELREGQAQMAQQMGQPEQLAALPPTLEAHPASPQPLPLVSAPAVDVTAPAAPAGPAAPAATATPVVPEEDPVIGGTGIGMVASSEDMGRLLPDSD</sequence>
<keyword evidence="8" id="KW-1185">Reference proteome</keyword>
<comment type="caution">
    <text evidence="7">The sequence shown here is derived from an EMBL/GenBank/DDBJ whole genome shotgun (WGS) entry which is preliminary data.</text>
</comment>
<feature type="transmembrane region" description="Helical" evidence="6">
    <location>
        <begin position="39"/>
        <end position="60"/>
    </location>
</feature>
<name>A0ABQ8UNV7_9EUKA</name>
<comment type="subcellular location">
    <subcellularLocation>
        <location evidence="1">Membrane</location>
        <topology evidence="1">Multi-pass membrane protein</topology>
    </subcellularLocation>
</comment>
<evidence type="ECO:0000256" key="5">
    <source>
        <dbReference type="SAM" id="MobiDB-lite"/>
    </source>
</evidence>
<feature type="transmembrane region" description="Helical" evidence="6">
    <location>
        <begin position="159"/>
        <end position="179"/>
    </location>
</feature>
<dbReference type="Proteomes" id="UP001141327">
    <property type="component" value="Unassembled WGS sequence"/>
</dbReference>
<evidence type="ECO:0008006" key="9">
    <source>
        <dbReference type="Google" id="ProtNLM"/>
    </source>
</evidence>
<evidence type="ECO:0000256" key="3">
    <source>
        <dbReference type="ARBA" id="ARBA00022989"/>
    </source>
</evidence>
<feature type="compositionally biased region" description="Low complexity" evidence="5">
    <location>
        <begin position="406"/>
        <end position="419"/>
    </location>
</feature>
<organism evidence="7 8">
    <name type="scientific">Paratrimastix pyriformis</name>
    <dbReference type="NCBI Taxonomy" id="342808"/>
    <lineage>
        <taxon>Eukaryota</taxon>
        <taxon>Metamonada</taxon>
        <taxon>Preaxostyla</taxon>
        <taxon>Paratrimastigidae</taxon>
        <taxon>Paratrimastix</taxon>
    </lineage>
</organism>
<feature type="transmembrane region" description="Helical" evidence="6">
    <location>
        <begin position="264"/>
        <end position="284"/>
    </location>
</feature>
<gene>
    <name evidence="7" type="ORF">PAPYR_5800</name>
</gene>
<feature type="region of interest" description="Disordered" evidence="5">
    <location>
        <begin position="406"/>
        <end position="448"/>
    </location>
</feature>
<feature type="transmembrane region" description="Helical" evidence="6">
    <location>
        <begin position="80"/>
        <end position="100"/>
    </location>
</feature>
<evidence type="ECO:0000256" key="4">
    <source>
        <dbReference type="ARBA" id="ARBA00023136"/>
    </source>
</evidence>
<dbReference type="EMBL" id="JAPMOS010000029">
    <property type="protein sequence ID" value="KAJ4458415.1"/>
    <property type="molecule type" value="Genomic_DNA"/>
</dbReference>
<feature type="transmembrane region" description="Helical" evidence="6">
    <location>
        <begin position="6"/>
        <end position="27"/>
    </location>
</feature>
<evidence type="ECO:0000313" key="7">
    <source>
        <dbReference type="EMBL" id="KAJ4458415.1"/>
    </source>
</evidence>
<keyword evidence="2 6" id="KW-0812">Transmembrane</keyword>
<evidence type="ECO:0000256" key="6">
    <source>
        <dbReference type="SAM" id="Phobius"/>
    </source>
</evidence>
<protein>
    <recommendedName>
        <fullName evidence="9">G-protein coupled receptors family 2 profile 2 domain-containing protein</fullName>
    </recommendedName>
</protein>
<feature type="transmembrane region" description="Helical" evidence="6">
    <location>
        <begin position="235"/>
        <end position="252"/>
    </location>
</feature>
<keyword evidence="3 6" id="KW-1133">Transmembrane helix</keyword>
<dbReference type="PANTHER" id="PTHR23112:SF0">
    <property type="entry name" value="TRANSMEMBRANE PROTEIN 116"/>
    <property type="match status" value="1"/>
</dbReference>
<feature type="region of interest" description="Disordered" evidence="5">
    <location>
        <begin position="298"/>
        <end position="330"/>
    </location>
</feature>
<reference evidence="7" key="1">
    <citation type="journal article" date="2022" name="bioRxiv">
        <title>Genomics of Preaxostyla Flagellates Illuminates Evolutionary Transitions and the Path Towards Mitochondrial Loss.</title>
        <authorList>
            <person name="Novak L.V.F."/>
            <person name="Treitli S.C."/>
            <person name="Pyrih J."/>
            <person name="Halakuc P."/>
            <person name="Pipaliya S.V."/>
            <person name="Vacek V."/>
            <person name="Brzon O."/>
            <person name="Soukal P."/>
            <person name="Eme L."/>
            <person name="Dacks J.B."/>
            <person name="Karnkowska A."/>
            <person name="Elias M."/>
            <person name="Hampl V."/>
        </authorList>
    </citation>
    <scope>NUCLEOTIDE SEQUENCE</scope>
    <source>
        <strain evidence="7">RCP-MX</strain>
    </source>
</reference>
<evidence type="ECO:0000256" key="1">
    <source>
        <dbReference type="ARBA" id="ARBA00004141"/>
    </source>
</evidence>
<evidence type="ECO:0000313" key="8">
    <source>
        <dbReference type="Proteomes" id="UP001141327"/>
    </source>
</evidence>
<evidence type="ECO:0000256" key="2">
    <source>
        <dbReference type="ARBA" id="ARBA00022692"/>
    </source>
</evidence>
<feature type="transmembrane region" description="Helical" evidence="6">
    <location>
        <begin position="116"/>
        <end position="139"/>
    </location>
</feature>
<proteinExistence type="predicted"/>
<keyword evidence="4 6" id="KW-0472">Membrane</keyword>